<protein>
    <submittedName>
        <fullName evidence="2">Uncharacterized protein</fullName>
    </submittedName>
</protein>
<organism evidence="2 3">
    <name type="scientific">Galdieria partita</name>
    <dbReference type="NCBI Taxonomy" id="83374"/>
    <lineage>
        <taxon>Eukaryota</taxon>
        <taxon>Rhodophyta</taxon>
        <taxon>Bangiophyceae</taxon>
        <taxon>Galdieriales</taxon>
        <taxon>Galdieriaceae</taxon>
        <taxon>Galdieria</taxon>
    </lineage>
</organism>
<dbReference type="AlphaFoldDB" id="A0A9C7PTN2"/>
<gene>
    <name evidence="2" type="ORF">GpartN1_g2399.t1</name>
</gene>
<dbReference type="Pfam" id="PF14934">
    <property type="entry name" value="TMEM254"/>
    <property type="match status" value="1"/>
</dbReference>
<reference evidence="2" key="1">
    <citation type="journal article" date="2022" name="Proc. Natl. Acad. Sci. U.S.A.">
        <title>Life cycle and functional genomics of the unicellular red alga Galdieria for elucidating algal and plant evolution and industrial use.</title>
        <authorList>
            <person name="Hirooka S."/>
            <person name="Itabashi T."/>
            <person name="Ichinose T.M."/>
            <person name="Onuma R."/>
            <person name="Fujiwara T."/>
            <person name="Yamashita S."/>
            <person name="Jong L.W."/>
            <person name="Tomita R."/>
            <person name="Iwane A.H."/>
            <person name="Miyagishima S.Y."/>
        </authorList>
    </citation>
    <scope>NUCLEOTIDE SEQUENCE</scope>
    <source>
        <strain evidence="2">NBRC 102759</strain>
    </source>
</reference>
<evidence type="ECO:0000313" key="2">
    <source>
        <dbReference type="EMBL" id="GJQ10608.1"/>
    </source>
</evidence>
<keyword evidence="1" id="KW-1133">Transmembrane helix</keyword>
<proteinExistence type="predicted"/>
<dbReference type="Proteomes" id="UP001061958">
    <property type="component" value="Unassembled WGS sequence"/>
</dbReference>
<accession>A0A9C7PTN2</accession>
<sequence length="118" mass="13420">MMKSRKMSCPQVQSPPLWLSLLVMGSLCVFTLVTFVDVNMGVVLEWFRMLALAIFRTRTVLYVACLMAWGAHLLEAIVAYRICKQLGGGRDTWKWTIQTFCIGYPSLCLLQAEQRKGI</sequence>
<feature type="transmembrane region" description="Helical" evidence="1">
    <location>
        <begin position="59"/>
        <end position="80"/>
    </location>
</feature>
<dbReference type="EMBL" id="BQMJ01000017">
    <property type="protein sequence ID" value="GJQ10608.1"/>
    <property type="molecule type" value="Genomic_DNA"/>
</dbReference>
<keyword evidence="3" id="KW-1185">Reference proteome</keyword>
<reference evidence="2" key="2">
    <citation type="submission" date="2022-01" db="EMBL/GenBank/DDBJ databases">
        <authorList>
            <person name="Hirooka S."/>
            <person name="Miyagishima S.Y."/>
        </authorList>
    </citation>
    <scope>NUCLEOTIDE SEQUENCE</scope>
    <source>
        <strain evidence="2">NBRC 102759</strain>
    </source>
</reference>
<keyword evidence="1" id="KW-0472">Membrane</keyword>
<dbReference type="InterPro" id="IPR028110">
    <property type="entry name" value="TMEM254"/>
</dbReference>
<evidence type="ECO:0000313" key="3">
    <source>
        <dbReference type="Proteomes" id="UP001061958"/>
    </source>
</evidence>
<dbReference type="OrthoDB" id="9984821at2759"/>
<keyword evidence="1" id="KW-0812">Transmembrane</keyword>
<comment type="caution">
    <text evidence="2">The sequence shown here is derived from an EMBL/GenBank/DDBJ whole genome shotgun (WGS) entry which is preliminary data.</text>
</comment>
<evidence type="ECO:0000256" key="1">
    <source>
        <dbReference type="SAM" id="Phobius"/>
    </source>
</evidence>
<name>A0A9C7PTN2_9RHOD</name>